<feature type="non-terminal residue" evidence="1">
    <location>
        <position position="32"/>
    </location>
</feature>
<dbReference type="EMBL" id="CAJDYZ010009451">
    <property type="protein sequence ID" value="CAD1476547.1"/>
    <property type="molecule type" value="Genomic_DNA"/>
</dbReference>
<accession>A0A6V7HA37</accession>
<reference evidence="1" key="1">
    <citation type="submission" date="2020-07" db="EMBL/GenBank/DDBJ databases">
        <authorList>
            <person name="Nazaruddin N."/>
        </authorList>
    </citation>
    <scope>NUCLEOTIDE SEQUENCE</scope>
</reference>
<evidence type="ECO:0000313" key="1">
    <source>
        <dbReference type="EMBL" id="CAD1476547.1"/>
    </source>
</evidence>
<comment type="caution">
    <text evidence="1">The sequence shown here is derived from an EMBL/GenBank/DDBJ whole genome shotgun (WGS) entry which is preliminary data.</text>
</comment>
<gene>
    <name evidence="1" type="ORF">MHI_LOCUS651811</name>
</gene>
<sequence length="32" mass="3648">LYSDITRFIAEFSELPFFPALWEGNTSAPKLS</sequence>
<organism evidence="1 2">
    <name type="scientific">Heterotrigona itama</name>
    <dbReference type="NCBI Taxonomy" id="395501"/>
    <lineage>
        <taxon>Eukaryota</taxon>
        <taxon>Metazoa</taxon>
        <taxon>Ecdysozoa</taxon>
        <taxon>Arthropoda</taxon>
        <taxon>Hexapoda</taxon>
        <taxon>Insecta</taxon>
        <taxon>Pterygota</taxon>
        <taxon>Neoptera</taxon>
        <taxon>Endopterygota</taxon>
        <taxon>Hymenoptera</taxon>
        <taxon>Apocrita</taxon>
        <taxon>Aculeata</taxon>
        <taxon>Apoidea</taxon>
        <taxon>Anthophila</taxon>
        <taxon>Apidae</taxon>
        <taxon>Heterotrigona</taxon>
    </lineage>
</organism>
<evidence type="ECO:0000313" key="2">
    <source>
        <dbReference type="Proteomes" id="UP000752696"/>
    </source>
</evidence>
<name>A0A6V7HA37_9HYME</name>
<dbReference type="Proteomes" id="UP000752696">
    <property type="component" value="Unassembled WGS sequence"/>
</dbReference>
<keyword evidence="2" id="KW-1185">Reference proteome</keyword>
<feature type="non-terminal residue" evidence="1">
    <location>
        <position position="1"/>
    </location>
</feature>
<dbReference type="AlphaFoldDB" id="A0A6V7HA37"/>
<proteinExistence type="predicted"/>
<protein>
    <submittedName>
        <fullName evidence="1">Uncharacterized protein</fullName>
    </submittedName>
</protein>